<evidence type="ECO:0000259" key="4">
    <source>
        <dbReference type="Pfam" id="PF25973"/>
    </source>
</evidence>
<comment type="similarity">
    <text evidence="1">Belongs to the membrane fusion protein (MFP) (TC 8.A.1) family.</text>
</comment>
<dbReference type="Gene3D" id="2.40.420.20">
    <property type="match status" value="1"/>
</dbReference>
<name>A0ABY3CE22_9GAMM</name>
<dbReference type="Pfam" id="PF25967">
    <property type="entry name" value="RND-MFP_C"/>
    <property type="match status" value="1"/>
</dbReference>
<feature type="domain" description="Multidrug resistance protein MdtA-like C-terminal permuted SH3" evidence="3">
    <location>
        <begin position="299"/>
        <end position="352"/>
    </location>
</feature>
<dbReference type="Proteomes" id="UP000733744">
    <property type="component" value="Unassembled WGS sequence"/>
</dbReference>
<dbReference type="PANTHER" id="PTHR30469">
    <property type="entry name" value="MULTIDRUG RESISTANCE PROTEIN MDTA"/>
    <property type="match status" value="1"/>
</dbReference>
<organism evidence="5 6">
    <name type="scientific">Candidatus Methylobacter oryzae</name>
    <dbReference type="NCBI Taxonomy" id="2497749"/>
    <lineage>
        <taxon>Bacteria</taxon>
        <taxon>Pseudomonadati</taxon>
        <taxon>Pseudomonadota</taxon>
        <taxon>Gammaproteobacteria</taxon>
        <taxon>Methylococcales</taxon>
        <taxon>Methylococcaceae</taxon>
        <taxon>Methylobacter</taxon>
    </lineage>
</organism>
<dbReference type="RefSeq" id="WP_127030662.1">
    <property type="nucleotide sequence ID" value="NZ_RYFG02000022.1"/>
</dbReference>
<dbReference type="Pfam" id="PF25954">
    <property type="entry name" value="Beta-barrel_RND_2"/>
    <property type="match status" value="1"/>
</dbReference>
<keyword evidence="6" id="KW-1185">Reference proteome</keyword>
<dbReference type="Pfam" id="PF25973">
    <property type="entry name" value="BSH_CzcB"/>
    <property type="match status" value="1"/>
</dbReference>
<dbReference type="Gene3D" id="1.10.287.470">
    <property type="entry name" value="Helix hairpin bin"/>
    <property type="match status" value="1"/>
</dbReference>
<dbReference type="InterPro" id="IPR058792">
    <property type="entry name" value="Beta-barrel_RND_2"/>
</dbReference>
<dbReference type="SUPFAM" id="SSF111369">
    <property type="entry name" value="HlyD-like secretion proteins"/>
    <property type="match status" value="1"/>
</dbReference>
<dbReference type="InterPro" id="IPR006143">
    <property type="entry name" value="RND_pump_MFP"/>
</dbReference>
<evidence type="ECO:0000313" key="6">
    <source>
        <dbReference type="Proteomes" id="UP000733744"/>
    </source>
</evidence>
<evidence type="ECO:0000259" key="3">
    <source>
        <dbReference type="Pfam" id="PF25967"/>
    </source>
</evidence>
<protein>
    <submittedName>
        <fullName evidence="5">Efflux RND transporter periplasmic adaptor subunit</fullName>
    </submittedName>
</protein>
<dbReference type="PANTHER" id="PTHR30469:SF38">
    <property type="entry name" value="HLYD FAMILY SECRETION PROTEIN"/>
    <property type="match status" value="1"/>
</dbReference>
<dbReference type="Gene3D" id="2.40.50.100">
    <property type="match status" value="1"/>
</dbReference>
<dbReference type="InterPro" id="IPR058627">
    <property type="entry name" value="MdtA-like_C"/>
</dbReference>
<comment type="caution">
    <text evidence="5">The sequence shown here is derived from an EMBL/GenBank/DDBJ whole genome shotgun (WGS) entry which is preliminary data.</text>
</comment>
<dbReference type="Gene3D" id="2.40.30.170">
    <property type="match status" value="1"/>
</dbReference>
<accession>A0ABY3CE22</accession>
<dbReference type="InterPro" id="IPR058647">
    <property type="entry name" value="BSH_CzcB-like"/>
</dbReference>
<feature type="domain" description="CzcB-like barrel-sandwich hybrid" evidence="4">
    <location>
        <begin position="76"/>
        <end position="200"/>
    </location>
</feature>
<sequence length="359" mass="38179">MSVTESKNNNKILAISAAVLALILLLLYMQGSFVSKVEPGTSPLAKNSTTSGTAVVEKKQVDDILAWPGTVKSRTVANIAPKTTARIIEIKVHTGDQVKKGDVIARLDERDVKAQENAALAALAGANAQANRAQADEQRTRGLYGKEAATRESFDAAVAGAKEAQAAVSQANSAVAEIRTHLADMLLVAPFDGTVVKRLKEPGDMGLPGVPIVTLQTPQGLRLEADVPSSCAGRYSIGMNVNVRIDTLGQTADAQIDEISPEVDPQTRTQLIKIALPVMTGLQPGHFGWLEQACDQHEALLIPTSAVQHIGQLEVVKVVTDGRQSMRHIRTGKTFGDQVEVISGLHEGETVIAQPEQAQ</sequence>
<reference evidence="5 6" key="1">
    <citation type="journal article" date="2019" name="Antonie Van Leeuwenhoek">
        <title>Description of 'Ca. Methylobacter oryzae' KRF1, a novel species from the environmentally important Methylobacter clade 2.</title>
        <authorList>
            <person name="Khatri K."/>
            <person name="Mohite J.A."/>
            <person name="Pandit P.S."/>
            <person name="Bahulikar R."/>
            <person name="Rahalkar M.C."/>
        </authorList>
    </citation>
    <scope>NUCLEOTIDE SEQUENCE [LARGE SCALE GENOMIC DNA]</scope>
    <source>
        <strain evidence="5 6">KRF1</strain>
    </source>
</reference>
<evidence type="ECO:0000259" key="2">
    <source>
        <dbReference type="Pfam" id="PF25954"/>
    </source>
</evidence>
<evidence type="ECO:0000256" key="1">
    <source>
        <dbReference type="ARBA" id="ARBA00009477"/>
    </source>
</evidence>
<dbReference type="NCBIfam" id="TIGR01730">
    <property type="entry name" value="RND_mfp"/>
    <property type="match status" value="1"/>
</dbReference>
<gene>
    <name evidence="5" type="ORF">EKO24_004280</name>
</gene>
<dbReference type="EMBL" id="RYFG02000022">
    <property type="protein sequence ID" value="TRX01151.1"/>
    <property type="molecule type" value="Genomic_DNA"/>
</dbReference>
<feature type="domain" description="CusB-like beta-barrel" evidence="2">
    <location>
        <begin position="223"/>
        <end position="288"/>
    </location>
</feature>
<proteinExistence type="inferred from homology"/>
<evidence type="ECO:0000313" key="5">
    <source>
        <dbReference type="EMBL" id="TRX01151.1"/>
    </source>
</evidence>